<dbReference type="STRING" id="318464.IO99_16610"/>
<reference evidence="6 7" key="1">
    <citation type="submission" date="2014-07" db="EMBL/GenBank/DDBJ databases">
        <title>Draft genome of Clostridium sulfidigenes 113A isolated from sediments associated with methane hydrate from Krishna Godavari basin.</title>
        <authorList>
            <person name="Honkalas V.S."/>
            <person name="Dabir A.P."/>
            <person name="Arora P."/>
            <person name="Dhakephalkar P.K."/>
        </authorList>
    </citation>
    <scope>NUCLEOTIDE SEQUENCE [LARGE SCALE GENOMIC DNA]</scope>
    <source>
        <strain evidence="6 7">113A</strain>
    </source>
</reference>
<keyword evidence="4" id="KW-0411">Iron-sulfur</keyword>
<evidence type="ECO:0000313" key="7">
    <source>
        <dbReference type="Proteomes" id="UP000028542"/>
    </source>
</evidence>
<dbReference type="PANTHER" id="PTHR32329:SF2">
    <property type="entry name" value="BIFUNCTIONAL PROTEIN [INCLUDES 2-HYDROXYACYL-COA DEHYDRATASE (N-TER) AND ITS ACTIVATOR DOMAIN (C_TERM)"/>
    <property type="match status" value="1"/>
</dbReference>
<dbReference type="EMBL" id="JPMD01000044">
    <property type="protein sequence ID" value="KEZ85103.1"/>
    <property type="molecule type" value="Genomic_DNA"/>
</dbReference>
<evidence type="ECO:0000256" key="3">
    <source>
        <dbReference type="ARBA" id="ARBA00023004"/>
    </source>
</evidence>
<dbReference type="RefSeq" id="WP_035135208.1">
    <property type="nucleotide sequence ID" value="NZ_JPMD01000044.1"/>
</dbReference>
<keyword evidence="3" id="KW-0408">Iron</keyword>
<dbReference type="GO" id="GO:0051536">
    <property type="term" value="F:iron-sulfur cluster binding"/>
    <property type="evidence" value="ECO:0007669"/>
    <property type="project" value="UniProtKB-KW"/>
</dbReference>
<dbReference type="NCBIfam" id="TIGR00241">
    <property type="entry name" value="CoA_E_activ"/>
    <property type="match status" value="1"/>
</dbReference>
<dbReference type="Pfam" id="PF01869">
    <property type="entry name" value="BcrAD_BadFG"/>
    <property type="match status" value="1"/>
</dbReference>
<gene>
    <name evidence="6" type="ORF">IO99_16610</name>
</gene>
<dbReference type="PANTHER" id="PTHR32329">
    <property type="entry name" value="BIFUNCTIONAL PROTEIN [INCLUDES 2-HYDROXYACYL-COA DEHYDRATASE (N-TER) AND ITS ACTIVATOR DOMAIN (C_TERM)-RELATED"/>
    <property type="match status" value="1"/>
</dbReference>
<evidence type="ECO:0000259" key="5">
    <source>
        <dbReference type="Pfam" id="PF01869"/>
    </source>
</evidence>
<organism evidence="6 7">
    <name type="scientific">Clostridium sulfidigenes</name>
    <dbReference type="NCBI Taxonomy" id="318464"/>
    <lineage>
        <taxon>Bacteria</taxon>
        <taxon>Bacillati</taxon>
        <taxon>Bacillota</taxon>
        <taxon>Clostridia</taxon>
        <taxon>Eubacteriales</taxon>
        <taxon>Clostridiaceae</taxon>
        <taxon>Clostridium</taxon>
    </lineage>
</organism>
<evidence type="ECO:0000313" key="6">
    <source>
        <dbReference type="EMBL" id="KEZ85103.1"/>
    </source>
</evidence>
<comment type="cofactor">
    <cofactor evidence="1">
        <name>[4Fe-4S] cluster</name>
        <dbReference type="ChEBI" id="CHEBI:49883"/>
    </cofactor>
</comment>
<dbReference type="Gene3D" id="3.30.420.40">
    <property type="match status" value="2"/>
</dbReference>
<protein>
    <submittedName>
        <fullName evidence="6">CoA activase</fullName>
    </submittedName>
</protein>
<dbReference type="SUPFAM" id="SSF53067">
    <property type="entry name" value="Actin-like ATPase domain"/>
    <property type="match status" value="1"/>
</dbReference>
<dbReference type="InterPro" id="IPR002731">
    <property type="entry name" value="ATPase_BadF"/>
</dbReference>
<feature type="domain" description="ATPase BadF/BadG/BcrA/BcrD type" evidence="5">
    <location>
        <begin position="4"/>
        <end position="248"/>
    </location>
</feature>
<dbReference type="GO" id="GO:0046872">
    <property type="term" value="F:metal ion binding"/>
    <property type="evidence" value="ECO:0007669"/>
    <property type="project" value="UniProtKB-KW"/>
</dbReference>
<evidence type="ECO:0000256" key="4">
    <source>
        <dbReference type="ARBA" id="ARBA00023014"/>
    </source>
</evidence>
<dbReference type="InterPro" id="IPR051805">
    <property type="entry name" value="Dehydratase_Activator_Redct"/>
</dbReference>
<proteinExistence type="predicted"/>
<comment type="caution">
    <text evidence="6">The sequence shown here is derived from an EMBL/GenBank/DDBJ whole genome shotgun (WGS) entry which is preliminary data.</text>
</comment>
<accession>A0A084J819</accession>
<dbReference type="CDD" id="cd24109">
    <property type="entry name" value="ASKHA_NBD_YjiL-like"/>
    <property type="match status" value="1"/>
</dbReference>
<dbReference type="AlphaFoldDB" id="A0A084J819"/>
<dbReference type="InterPro" id="IPR043129">
    <property type="entry name" value="ATPase_NBD"/>
</dbReference>
<name>A0A084J819_9CLOT</name>
<evidence type="ECO:0000256" key="2">
    <source>
        <dbReference type="ARBA" id="ARBA00022723"/>
    </source>
</evidence>
<dbReference type="Proteomes" id="UP000028542">
    <property type="component" value="Unassembled WGS sequence"/>
</dbReference>
<dbReference type="InterPro" id="IPR008275">
    <property type="entry name" value="CoA_E_activase_dom"/>
</dbReference>
<keyword evidence="2" id="KW-0479">Metal-binding</keyword>
<sequence length="252" mass="26771">MFYIGIDIGSTAAKVAIFENDIINSTFVIPTGWSSLETAKKIESILDDKGISKKNRKIIATGYGRVSVPYADKTVTEITCHGKGAAYIYDEDCTVVDIGGQDTKVITVEGGLITNFTMNDKCSAGTGRFIEIMANTLGVNIDELCKLATDGKDASISSMCTVFAESEVISLIGTGRKKEDIAFAIVDSIVSKVATICGKHSTAQNYFLTGGLCNCEYIVNSLSEKLGSQVKTKDSARFAGAIGAALLAKNLK</sequence>
<keyword evidence="7" id="KW-1185">Reference proteome</keyword>
<dbReference type="eggNOG" id="COG1924">
    <property type="taxonomic scope" value="Bacteria"/>
</dbReference>
<evidence type="ECO:0000256" key="1">
    <source>
        <dbReference type="ARBA" id="ARBA00001966"/>
    </source>
</evidence>